<reference evidence="2" key="1">
    <citation type="submission" date="2016-10" db="EMBL/GenBank/DDBJ databases">
        <authorList>
            <person name="Varghese N."/>
            <person name="Submissions S."/>
        </authorList>
    </citation>
    <scope>NUCLEOTIDE SEQUENCE [LARGE SCALE GENOMIC DNA]</scope>
    <source>
        <strain evidence="2">DSM 7165</strain>
    </source>
</reference>
<dbReference type="InterPro" id="IPR023606">
    <property type="entry name" value="CoA-Trfase_III_dom_1_sf"/>
</dbReference>
<dbReference type="GO" id="GO:0016740">
    <property type="term" value="F:transferase activity"/>
    <property type="evidence" value="ECO:0007669"/>
    <property type="project" value="UniProtKB-KW"/>
</dbReference>
<dbReference type="PANTHER" id="PTHR48228">
    <property type="entry name" value="SUCCINYL-COA--D-CITRAMALATE COA-TRANSFERASE"/>
    <property type="match status" value="1"/>
</dbReference>
<organism evidence="1 2">
    <name type="scientific">Allopseudospirillum japonicum</name>
    <dbReference type="NCBI Taxonomy" id="64971"/>
    <lineage>
        <taxon>Bacteria</taxon>
        <taxon>Pseudomonadati</taxon>
        <taxon>Pseudomonadota</taxon>
        <taxon>Gammaproteobacteria</taxon>
        <taxon>Oceanospirillales</taxon>
        <taxon>Oceanospirillaceae</taxon>
        <taxon>Allopseudospirillum</taxon>
    </lineage>
</organism>
<dbReference type="Gene3D" id="3.40.50.10540">
    <property type="entry name" value="Crotonobetainyl-coa:carnitine coa-transferase, domain 1"/>
    <property type="match status" value="1"/>
</dbReference>
<dbReference type="InterPro" id="IPR050509">
    <property type="entry name" value="CoA-transferase_III"/>
</dbReference>
<protein>
    <submittedName>
        <fullName evidence="1">Crotonobetainyl-CoA:carnitine CoA-transferase CaiB</fullName>
    </submittedName>
</protein>
<name>A0A1H6SQQ8_9GAMM</name>
<dbReference type="InterPro" id="IPR003673">
    <property type="entry name" value="CoA-Trfase_fam_III"/>
</dbReference>
<dbReference type="RefSeq" id="WP_093310009.1">
    <property type="nucleotide sequence ID" value="NZ_FNYH01000008.1"/>
</dbReference>
<keyword evidence="1" id="KW-0808">Transferase</keyword>
<dbReference type="STRING" id="64971.SAMN05421831_1086"/>
<dbReference type="PANTHER" id="PTHR48228:SF5">
    <property type="entry name" value="ALPHA-METHYLACYL-COA RACEMASE"/>
    <property type="match status" value="1"/>
</dbReference>
<dbReference type="Proteomes" id="UP000242999">
    <property type="component" value="Unassembled WGS sequence"/>
</dbReference>
<dbReference type="SUPFAM" id="SSF89796">
    <property type="entry name" value="CoA-transferase family III (CaiB/BaiF)"/>
    <property type="match status" value="1"/>
</dbReference>
<dbReference type="EMBL" id="FNYH01000008">
    <property type="protein sequence ID" value="SEI70259.1"/>
    <property type="molecule type" value="Genomic_DNA"/>
</dbReference>
<gene>
    <name evidence="1" type="ORF">SAMN05421831_1086</name>
</gene>
<dbReference type="AlphaFoldDB" id="A0A1H6SQQ8"/>
<accession>A0A1H6SQQ8</accession>
<sequence length="353" mass="38608">MQALAQLKILDFSTLLPGPYASMLLAHMGAQVLRVQAPRPDMVKFLPPQIQGQSAAFWQLNAYKQEIALDLKQAQDVAKAKSLIQEYDIVIEQFRPGVMQRLGLDYETLAALNPRLIYCSITGYGQTGPYRERAGHDINYLALSGLADYSRRQNQAPVPQGTQIADIAGGSHHAVMSILAAVIQRQSTGQGQHLDISMTDAAFALNAMTGAAALAGGEAPSAENGWLNGGTFYDYYATSDGRYMAVGSLEPVFLAKLLETLAISADYLPLFQDFDPKSQTQAKALLTQAFQQQDFAYWCARFAQVDACVEPVLTFTEACQHPQIQARALIDQRLGFPQLSPPFTLQDQPEATT</sequence>
<dbReference type="InterPro" id="IPR044855">
    <property type="entry name" value="CoA-Trfase_III_dom3_sf"/>
</dbReference>
<evidence type="ECO:0000313" key="2">
    <source>
        <dbReference type="Proteomes" id="UP000242999"/>
    </source>
</evidence>
<dbReference type="OrthoDB" id="9058532at2"/>
<proteinExistence type="predicted"/>
<dbReference type="Pfam" id="PF02515">
    <property type="entry name" value="CoA_transf_3"/>
    <property type="match status" value="1"/>
</dbReference>
<keyword evidence="2" id="KW-1185">Reference proteome</keyword>
<dbReference type="Gene3D" id="3.30.1540.10">
    <property type="entry name" value="formyl-coa transferase, domain 3"/>
    <property type="match status" value="1"/>
</dbReference>
<evidence type="ECO:0000313" key="1">
    <source>
        <dbReference type="EMBL" id="SEI70259.1"/>
    </source>
</evidence>